<gene>
    <name evidence="1" type="ORF">H9626_04815</name>
</gene>
<accession>A0ABR8VA59</accession>
<reference evidence="1 2" key="1">
    <citation type="submission" date="2020-08" db="EMBL/GenBank/DDBJ databases">
        <title>A Genomic Blueprint of the Chicken Gut Microbiome.</title>
        <authorList>
            <person name="Gilroy R."/>
            <person name="Ravi A."/>
            <person name="Getino M."/>
            <person name="Pursley I."/>
            <person name="Horton D.L."/>
            <person name="Alikhan N.-F."/>
            <person name="Baker D."/>
            <person name="Gharbi K."/>
            <person name="Hall N."/>
            <person name="Watson M."/>
            <person name="Adriaenssens E.M."/>
            <person name="Foster-Nyarko E."/>
            <person name="Jarju S."/>
            <person name="Secka A."/>
            <person name="Antonio M."/>
            <person name="Oren A."/>
            <person name="Chaudhuri R."/>
            <person name="La Ragione R.M."/>
            <person name="Hildebrand F."/>
            <person name="Pallen M.J."/>
        </authorList>
    </citation>
    <scope>NUCLEOTIDE SEQUENCE [LARGE SCALE GENOMIC DNA]</scope>
    <source>
        <strain evidence="1 2">Sa1YUN3</strain>
    </source>
</reference>
<comment type="caution">
    <text evidence="1">The sequence shown here is derived from an EMBL/GenBank/DDBJ whole genome shotgun (WGS) entry which is preliminary data.</text>
</comment>
<protein>
    <submittedName>
        <fullName evidence="1">Uncharacterized protein</fullName>
    </submittedName>
</protein>
<evidence type="ECO:0000313" key="2">
    <source>
        <dbReference type="Proteomes" id="UP000616346"/>
    </source>
</evidence>
<dbReference type="EMBL" id="JACSPQ010000001">
    <property type="protein sequence ID" value="MBD8001541.1"/>
    <property type="molecule type" value="Genomic_DNA"/>
</dbReference>
<name>A0ABR8VA59_9BACT</name>
<sequence>MRTATFEGTKKIYYPDEVAFCFNPNILKVETSNEVTVVIKVEESGLKGVFDATFDRTFRITKKPWYTDKRQYDEGIVELDLSPYMRALFDIDRKSMVVSHVIMVNVKTSAAEFNFQMTGIWGAINIGEEFNPPRTVTWFSKFPFTVTIFDNGIKHVDVVEVPETVKVVEDDSECGVYLRWIDRHGFYQYWLFQQGENENKSDEYGDRLYDNFSDGQYGYYGVSRSQGKTMEKSFKACAPLVDKRTFGMLLSVHSSPLVDMYVGETWVPVNVSAATTVDNGNDLQDFEITVTLPDIVSQVL</sequence>
<dbReference type="Proteomes" id="UP000616346">
    <property type="component" value="Unassembled WGS sequence"/>
</dbReference>
<evidence type="ECO:0000313" key="1">
    <source>
        <dbReference type="EMBL" id="MBD8001541.1"/>
    </source>
</evidence>
<dbReference type="RefSeq" id="WP_191709726.1">
    <property type="nucleotide sequence ID" value="NZ_JACSPQ010000001.1"/>
</dbReference>
<organism evidence="1 2">
    <name type="scientific">Phocaeicola faecium</name>
    <dbReference type="NCBI Taxonomy" id="2762213"/>
    <lineage>
        <taxon>Bacteria</taxon>
        <taxon>Pseudomonadati</taxon>
        <taxon>Bacteroidota</taxon>
        <taxon>Bacteroidia</taxon>
        <taxon>Bacteroidales</taxon>
        <taxon>Bacteroidaceae</taxon>
        <taxon>Phocaeicola</taxon>
    </lineage>
</organism>
<keyword evidence="2" id="KW-1185">Reference proteome</keyword>
<proteinExistence type="predicted"/>